<accession>A0A1F7X0Q3</accession>
<sequence length="185" mass="20254">MIKKQKISKYLKDLSSSKPTPGGGSAAALVGAIGASLVEMVANLTLDKKGYEKSAKDIKKIKKIATESKNKLISLADKDAKAFEDVIKVFRLPKGNKRDIAIQQALKKATRIPLETALSSYEVLRLAREITHIGNKNAKSDAKSALHFAKASISSALENVEINLNLIKDNNWKTKIKKEVDKINL</sequence>
<name>A0A1F7X0Q3_9BACT</name>
<gene>
    <name evidence="2" type="ORF">A2Z67_00255</name>
</gene>
<evidence type="ECO:0000259" key="1">
    <source>
        <dbReference type="Pfam" id="PF04961"/>
    </source>
</evidence>
<evidence type="ECO:0000313" key="2">
    <source>
        <dbReference type="EMBL" id="OGM08656.1"/>
    </source>
</evidence>
<dbReference type="AlphaFoldDB" id="A0A1F7X0Q3"/>
<dbReference type="Gene3D" id="1.20.120.680">
    <property type="entry name" value="Formiminotetrahydrofolate cyclodeaminase monomer, up-and-down helical bundle"/>
    <property type="match status" value="1"/>
</dbReference>
<dbReference type="SUPFAM" id="SSF101262">
    <property type="entry name" value="Methenyltetrahydrofolate cyclohydrolase-like"/>
    <property type="match status" value="1"/>
</dbReference>
<organism evidence="2 3">
    <name type="scientific">Candidatus Woesebacteria bacterium RBG_13_36_22</name>
    <dbReference type="NCBI Taxonomy" id="1802478"/>
    <lineage>
        <taxon>Bacteria</taxon>
        <taxon>Candidatus Woeseibacteriota</taxon>
    </lineage>
</organism>
<evidence type="ECO:0000313" key="3">
    <source>
        <dbReference type="Proteomes" id="UP000176939"/>
    </source>
</evidence>
<protein>
    <recommendedName>
        <fullName evidence="1">Cyclodeaminase/cyclohydrolase domain-containing protein</fullName>
    </recommendedName>
</protein>
<dbReference type="GO" id="GO:0003824">
    <property type="term" value="F:catalytic activity"/>
    <property type="evidence" value="ECO:0007669"/>
    <property type="project" value="InterPro"/>
</dbReference>
<reference evidence="2 3" key="1">
    <citation type="journal article" date="2016" name="Nat. Commun.">
        <title>Thousands of microbial genomes shed light on interconnected biogeochemical processes in an aquifer system.</title>
        <authorList>
            <person name="Anantharaman K."/>
            <person name="Brown C.T."/>
            <person name="Hug L.A."/>
            <person name="Sharon I."/>
            <person name="Castelle C.J."/>
            <person name="Probst A.J."/>
            <person name="Thomas B.C."/>
            <person name="Singh A."/>
            <person name="Wilkins M.J."/>
            <person name="Karaoz U."/>
            <person name="Brodie E.L."/>
            <person name="Williams K.H."/>
            <person name="Hubbard S.S."/>
            <person name="Banfield J.F."/>
        </authorList>
    </citation>
    <scope>NUCLEOTIDE SEQUENCE [LARGE SCALE GENOMIC DNA]</scope>
</reference>
<feature type="domain" description="Cyclodeaminase/cyclohydrolase" evidence="1">
    <location>
        <begin position="7"/>
        <end position="181"/>
    </location>
</feature>
<dbReference type="InterPro" id="IPR036178">
    <property type="entry name" value="Formintransfe-cycloase-like_sf"/>
</dbReference>
<proteinExistence type="predicted"/>
<dbReference type="EMBL" id="MGFQ01000038">
    <property type="protein sequence ID" value="OGM08656.1"/>
    <property type="molecule type" value="Genomic_DNA"/>
</dbReference>
<dbReference type="InterPro" id="IPR007044">
    <property type="entry name" value="Cyclodeamin/CycHdrlase"/>
</dbReference>
<comment type="caution">
    <text evidence="2">The sequence shown here is derived from an EMBL/GenBank/DDBJ whole genome shotgun (WGS) entry which is preliminary data.</text>
</comment>
<dbReference type="Pfam" id="PF04961">
    <property type="entry name" value="FTCD_C"/>
    <property type="match status" value="1"/>
</dbReference>
<dbReference type="Proteomes" id="UP000176939">
    <property type="component" value="Unassembled WGS sequence"/>
</dbReference>